<accession>A0ABR8QWS3</accession>
<dbReference type="Pfam" id="PF07715">
    <property type="entry name" value="Plug"/>
    <property type="match status" value="1"/>
</dbReference>
<evidence type="ECO:0000256" key="2">
    <source>
        <dbReference type="ARBA" id="ARBA00022448"/>
    </source>
</evidence>
<gene>
    <name evidence="16" type="ORF">H9656_01085</name>
</gene>
<protein>
    <submittedName>
        <fullName evidence="16">TonB-dependent receptor</fullName>
    </submittedName>
</protein>
<evidence type="ECO:0000256" key="11">
    <source>
        <dbReference type="PROSITE-ProRule" id="PRU01360"/>
    </source>
</evidence>
<keyword evidence="5 11" id="KW-0812">Transmembrane</keyword>
<comment type="similarity">
    <text evidence="11 13">Belongs to the TonB-dependent receptor family.</text>
</comment>
<keyword evidence="2 11" id="KW-0813">Transport</keyword>
<dbReference type="PANTHER" id="PTHR47234">
    <property type="match status" value="1"/>
</dbReference>
<feature type="chain" id="PRO_5046069169" evidence="14">
    <location>
        <begin position="26"/>
        <end position="1118"/>
    </location>
</feature>
<comment type="subcellular location">
    <subcellularLocation>
        <location evidence="1 11">Cell outer membrane</location>
        <topology evidence="1 11">Multi-pass membrane protein</topology>
    </subcellularLocation>
</comment>
<dbReference type="InterPro" id="IPR000531">
    <property type="entry name" value="Beta-barrel_TonB"/>
</dbReference>
<evidence type="ECO:0000259" key="15">
    <source>
        <dbReference type="SMART" id="SM00965"/>
    </source>
</evidence>
<evidence type="ECO:0000256" key="3">
    <source>
        <dbReference type="ARBA" id="ARBA00022452"/>
    </source>
</evidence>
<evidence type="ECO:0000313" key="17">
    <source>
        <dbReference type="Proteomes" id="UP000638918"/>
    </source>
</evidence>
<dbReference type="PROSITE" id="PS52016">
    <property type="entry name" value="TONB_DEPENDENT_REC_3"/>
    <property type="match status" value="1"/>
</dbReference>
<keyword evidence="9 11" id="KW-0472">Membrane</keyword>
<proteinExistence type="inferred from homology"/>
<dbReference type="Gene3D" id="2.40.170.20">
    <property type="entry name" value="TonB-dependent receptor, beta-barrel domain"/>
    <property type="match status" value="1"/>
</dbReference>
<evidence type="ECO:0000256" key="5">
    <source>
        <dbReference type="ARBA" id="ARBA00022692"/>
    </source>
</evidence>
<keyword evidence="10 11" id="KW-0998">Cell outer membrane</keyword>
<feature type="signal peptide" evidence="14">
    <location>
        <begin position="1"/>
        <end position="25"/>
    </location>
</feature>
<evidence type="ECO:0000256" key="4">
    <source>
        <dbReference type="ARBA" id="ARBA00022496"/>
    </source>
</evidence>
<evidence type="ECO:0000256" key="12">
    <source>
        <dbReference type="PROSITE-ProRule" id="PRU10144"/>
    </source>
</evidence>
<dbReference type="EMBL" id="JACSQU010000001">
    <property type="protein sequence ID" value="MBD7939981.1"/>
    <property type="molecule type" value="Genomic_DNA"/>
</dbReference>
<evidence type="ECO:0000256" key="10">
    <source>
        <dbReference type="ARBA" id="ARBA00023237"/>
    </source>
</evidence>
<dbReference type="Pfam" id="PF07660">
    <property type="entry name" value="STN"/>
    <property type="match status" value="1"/>
</dbReference>
<dbReference type="RefSeq" id="WP_191742469.1">
    <property type="nucleotide sequence ID" value="NZ_JACSQU010000001.1"/>
</dbReference>
<dbReference type="Proteomes" id="UP000638918">
    <property type="component" value="Unassembled WGS sequence"/>
</dbReference>
<organism evidence="16 17">
    <name type="scientific">Brevundimonas guildfordensis</name>
    <dbReference type="NCBI Taxonomy" id="2762241"/>
    <lineage>
        <taxon>Bacteria</taxon>
        <taxon>Pseudomonadati</taxon>
        <taxon>Pseudomonadota</taxon>
        <taxon>Alphaproteobacteria</taxon>
        <taxon>Caulobacterales</taxon>
        <taxon>Caulobacteraceae</taxon>
        <taxon>Brevundimonas</taxon>
    </lineage>
</organism>
<evidence type="ECO:0000256" key="13">
    <source>
        <dbReference type="RuleBase" id="RU003357"/>
    </source>
</evidence>
<name>A0ABR8QWS3_9CAUL</name>
<evidence type="ECO:0000256" key="14">
    <source>
        <dbReference type="SAM" id="SignalP"/>
    </source>
</evidence>
<evidence type="ECO:0000256" key="8">
    <source>
        <dbReference type="ARBA" id="ARBA00023077"/>
    </source>
</evidence>
<dbReference type="InterPro" id="IPR012910">
    <property type="entry name" value="Plug_dom"/>
</dbReference>
<dbReference type="InterPro" id="IPR036942">
    <property type="entry name" value="Beta-barrel_TonB_sf"/>
</dbReference>
<dbReference type="SMART" id="SM00965">
    <property type="entry name" value="STN"/>
    <property type="match status" value="1"/>
</dbReference>
<keyword evidence="7" id="KW-0408">Iron</keyword>
<dbReference type="PANTHER" id="PTHR47234:SF2">
    <property type="entry name" value="TONB-DEPENDENT RECEPTOR"/>
    <property type="match status" value="1"/>
</dbReference>
<dbReference type="InterPro" id="IPR010917">
    <property type="entry name" value="TonB_rcpt_CS"/>
</dbReference>
<keyword evidence="17" id="KW-1185">Reference proteome</keyword>
<dbReference type="InterPro" id="IPR011662">
    <property type="entry name" value="Secretin/TonB_short_N"/>
</dbReference>
<evidence type="ECO:0000313" key="16">
    <source>
        <dbReference type="EMBL" id="MBD7939981.1"/>
    </source>
</evidence>
<feature type="short sequence motif" description="TonB C-terminal box" evidence="12">
    <location>
        <begin position="1101"/>
        <end position="1118"/>
    </location>
</feature>
<feature type="domain" description="Secretin/TonB short N-terminal" evidence="15">
    <location>
        <begin position="53"/>
        <end position="104"/>
    </location>
</feature>
<reference evidence="16 17" key="1">
    <citation type="submission" date="2020-08" db="EMBL/GenBank/DDBJ databases">
        <title>A Genomic Blueprint of the Chicken Gut Microbiome.</title>
        <authorList>
            <person name="Gilroy R."/>
            <person name="Ravi A."/>
            <person name="Getino M."/>
            <person name="Pursley I."/>
            <person name="Horton D.L."/>
            <person name="Alikhan N.-F."/>
            <person name="Baker D."/>
            <person name="Gharbi K."/>
            <person name="Hall N."/>
            <person name="Watson M."/>
            <person name="Adriaenssens E.M."/>
            <person name="Foster-Nyarko E."/>
            <person name="Jarju S."/>
            <person name="Secka A."/>
            <person name="Antonio M."/>
            <person name="Oren A."/>
            <person name="Chaudhuri R."/>
            <person name="La Ragione R.M."/>
            <person name="Hildebrand F."/>
            <person name="Pallen M.J."/>
        </authorList>
    </citation>
    <scope>NUCLEOTIDE SEQUENCE [LARGE SCALE GENOMIC DNA]</scope>
    <source>
        <strain evidence="16 17">Sa3CVA3</strain>
    </source>
</reference>
<keyword evidence="4" id="KW-0410">Iron transport</keyword>
<comment type="caution">
    <text evidence="16">The sequence shown here is derived from an EMBL/GenBank/DDBJ whole genome shotgun (WGS) entry which is preliminary data.</text>
</comment>
<dbReference type="Gene3D" id="3.55.50.30">
    <property type="match status" value="1"/>
</dbReference>
<dbReference type="InterPro" id="IPR039426">
    <property type="entry name" value="TonB-dep_rcpt-like"/>
</dbReference>
<keyword evidence="16" id="KW-0675">Receptor</keyword>
<keyword evidence="6 14" id="KW-0732">Signal</keyword>
<keyword evidence="3 11" id="KW-1134">Transmembrane beta strand</keyword>
<sequence length="1118" mass="122547">MLNRKAILLASALSLAAMGATPVLALEQERHSIVLSAQSLHDSLQQLPRLTGVQLIYTDPALRQQRAPAINERLTPEEALVRLLAGSGFKHRFVNANTVRIFREDQAQAETFPDTALSSEASAVGDIVVTGSRIRRSTFDTPTPVVGVSADDLQESGTTELSEMLADLPAATSTLNDSTVAGNVQNSGLSAIQLRNLGDNRTLVLIDGRRTVSNSANANRVSTSTIPSSFVDRVEIITGGASSVYGSDAVAGVVNIITTRDTGLSVRARAGVSEEGDGEEQTYEILWGKNFADKRGYFALSGTYDRDHGIRAADRDWATRQASYAYNAELGRNEFETLYTDANGVLISDYQPASSFPPNAYRDLSGNTAGGVFYGANSAQRRFYEGGGLVPLGPNTQTGAPVLPGQRDDGNTGYFLANRDGYNQRKHRSLILPRERYLLAAKADYDLRPNLNLFGQLQYSRVDTQERREPVGLTFNSTVSVFDPDTGLQTDETLGRIPCRRADLGDCNPTVPYDVFANNLSASTQGIAWARRFNEVGYRDTTNRRDTLRSWVGLRGDAWGDWTWEATAGYGRYEQEQHRRNEINGLALRHGLNAERGPDGAIRCADAAARAAGCVPVNLFGEGAITAEAADYIRADLHQQVTIEQHTLQAFMAGSVMQLPAGPLSAALGADYRKDSQSLRGDRLSNLGGTSGNPVPDFDGEISAIEGFAEVSVPILADLPFARMLSLDASVRLADYDIANVGTVFSYRAGLQWAPNTDLRFRAQTARSQRAPDIAELFSPPRGDFDTVSDICSNVTPVTAGRIAERCREEVGIQAAFAEALNQGNTVRYRQSGSSVYSPNGGNLDLKEETADTLTLGAVYTPSFIPRLTLSVDYYAIDIKDAITQYANEDILIQCYDSDRSIADNPFCADVSRNQNDGQISSLTQRQFNVAGLESSGIDVALQYRFNLDAIGVPGRWDLRYDGSHVLKQKHRFEGLEGEVVTDQRGDLSQGSFDYRGRASLSWRLNDFRLRYTVKYLSPTLDSRFRLQQYEALLQTMPDAEYPQFLRIPEVWEHDLYAGYDLDVGGREIRLYAGVNNLLDEVSPFLPSGDVFSGRLANYNGAYDTAGRRYYFGVTVKF</sequence>
<evidence type="ECO:0000256" key="7">
    <source>
        <dbReference type="ARBA" id="ARBA00023004"/>
    </source>
</evidence>
<dbReference type="Gene3D" id="2.170.130.10">
    <property type="entry name" value="TonB-dependent receptor, plug domain"/>
    <property type="match status" value="1"/>
</dbReference>
<dbReference type="SUPFAM" id="SSF56935">
    <property type="entry name" value="Porins"/>
    <property type="match status" value="1"/>
</dbReference>
<evidence type="ECO:0000256" key="9">
    <source>
        <dbReference type="ARBA" id="ARBA00023136"/>
    </source>
</evidence>
<evidence type="ECO:0000256" key="6">
    <source>
        <dbReference type="ARBA" id="ARBA00022729"/>
    </source>
</evidence>
<keyword evidence="4" id="KW-0406">Ion transport</keyword>
<keyword evidence="8 13" id="KW-0798">TonB box</keyword>
<dbReference type="Pfam" id="PF00593">
    <property type="entry name" value="TonB_dep_Rec_b-barrel"/>
    <property type="match status" value="1"/>
</dbReference>
<dbReference type="PROSITE" id="PS01156">
    <property type="entry name" value="TONB_DEPENDENT_REC_2"/>
    <property type="match status" value="1"/>
</dbReference>
<evidence type="ECO:0000256" key="1">
    <source>
        <dbReference type="ARBA" id="ARBA00004571"/>
    </source>
</evidence>
<dbReference type="InterPro" id="IPR037066">
    <property type="entry name" value="Plug_dom_sf"/>
</dbReference>